<dbReference type="EMBL" id="AEOH01000043">
    <property type="protein sequence ID" value="EFS96918.1"/>
    <property type="molecule type" value="Genomic_DNA"/>
</dbReference>
<organism evidence="1 2">
    <name type="scientific">Capnocytophaga ochracea F0287</name>
    <dbReference type="NCBI Taxonomy" id="873517"/>
    <lineage>
        <taxon>Bacteria</taxon>
        <taxon>Pseudomonadati</taxon>
        <taxon>Bacteroidota</taxon>
        <taxon>Flavobacteriia</taxon>
        <taxon>Flavobacteriales</taxon>
        <taxon>Flavobacteriaceae</taxon>
        <taxon>Capnocytophaga</taxon>
    </lineage>
</organism>
<name>E4MTW2_CAPOC</name>
<protein>
    <submittedName>
        <fullName evidence="1">Uncharacterized protein</fullName>
    </submittedName>
</protein>
<dbReference type="AlphaFoldDB" id="E4MTW2"/>
<comment type="caution">
    <text evidence="1">The sequence shown here is derived from an EMBL/GenBank/DDBJ whole genome shotgun (WGS) entry which is preliminary data.</text>
</comment>
<sequence>METKILFLCPNNNFMSGGVKQIFRQAETLKKMALMPLSYYKVKVSKSGFIVMHKYHIVLTYLNY</sequence>
<evidence type="ECO:0000313" key="1">
    <source>
        <dbReference type="EMBL" id="EFS96918.1"/>
    </source>
</evidence>
<reference evidence="1 2" key="1">
    <citation type="submission" date="2010-10" db="EMBL/GenBank/DDBJ databases">
        <authorList>
            <person name="Muzny D."/>
            <person name="Qin X."/>
            <person name="Deng J."/>
            <person name="Jiang H."/>
            <person name="Liu Y."/>
            <person name="Qu J."/>
            <person name="Song X.-Z."/>
            <person name="Zhang L."/>
            <person name="Thornton R."/>
            <person name="Coyle M."/>
            <person name="Francisco L."/>
            <person name="Jackson L."/>
            <person name="Javaid M."/>
            <person name="Korchina V."/>
            <person name="Kovar C."/>
            <person name="Mata R."/>
            <person name="Mathew T."/>
            <person name="Ngo R."/>
            <person name="Nguyen L."/>
            <person name="Nguyen N."/>
            <person name="Okwuonu G."/>
            <person name="Ongeri F."/>
            <person name="Pham C."/>
            <person name="Simmons D."/>
            <person name="Wilczek-Boney K."/>
            <person name="Hale W."/>
            <person name="Jakkamsetti A."/>
            <person name="Pham P."/>
            <person name="Ruth R."/>
            <person name="San Lucas F."/>
            <person name="Warren J."/>
            <person name="Zhang J."/>
            <person name="Zhao Z."/>
            <person name="Zhou C."/>
            <person name="Zhu D."/>
            <person name="Lee S."/>
            <person name="Bess C."/>
            <person name="Blankenburg K."/>
            <person name="Forbes L."/>
            <person name="Fu Q."/>
            <person name="Gubbala S."/>
            <person name="Hirani K."/>
            <person name="Jayaseelan J.C."/>
            <person name="Lara F."/>
            <person name="Munidasa M."/>
            <person name="Palculict T."/>
            <person name="Patil S."/>
            <person name="Pu L.-L."/>
            <person name="Saada N."/>
            <person name="Tang L."/>
            <person name="Weissenberger G."/>
            <person name="Zhu Y."/>
            <person name="Hemphill L."/>
            <person name="Shang Y."/>
            <person name="Youmans B."/>
            <person name="Ayvaz T."/>
            <person name="Ross M."/>
            <person name="Santibanez J."/>
            <person name="Aqrawi P."/>
            <person name="Gross S."/>
            <person name="Joshi V."/>
            <person name="Fowler G."/>
            <person name="Nazareth L."/>
            <person name="Reid J."/>
            <person name="Worley K."/>
            <person name="Petrosino J."/>
            <person name="Highlander S."/>
            <person name="Gibbs R."/>
        </authorList>
    </citation>
    <scope>NUCLEOTIDE SEQUENCE [LARGE SCALE GENOMIC DNA]</scope>
    <source>
        <strain evidence="1 2">F0287</strain>
    </source>
</reference>
<accession>E4MTW2</accession>
<dbReference type="HOGENOM" id="CLU_2859432_0_0_10"/>
<gene>
    <name evidence="1" type="ORF">HMPREF1977_1834</name>
</gene>
<evidence type="ECO:0000313" key="2">
    <source>
        <dbReference type="Proteomes" id="UP000005391"/>
    </source>
</evidence>
<proteinExistence type="predicted"/>
<dbReference type="Proteomes" id="UP000005391">
    <property type="component" value="Unassembled WGS sequence"/>
</dbReference>